<name>A0ABD0NAI7_CIRMR</name>
<sequence>FSNSSKSVNLVSHSLLAHDTRFTGSSGPTEGKHNVFDCILQPSRTGTNRASLQLELHYRSTRDSSCFTVVLNNLRVFLIFDWLQLVRDFLHMPAEKGTAPTHQRWPSGSSDQGSTGAVMPKTVKSGVVTKRSTVPVTQDKYLEVKINVT</sequence>
<keyword evidence="3" id="KW-1185">Reference proteome</keyword>
<comment type="caution">
    <text evidence="2">The sequence shown here is derived from an EMBL/GenBank/DDBJ whole genome shotgun (WGS) entry which is preliminary data.</text>
</comment>
<dbReference type="Proteomes" id="UP001529510">
    <property type="component" value="Unassembled WGS sequence"/>
</dbReference>
<feature type="compositionally biased region" description="Polar residues" evidence="1">
    <location>
        <begin position="100"/>
        <end position="115"/>
    </location>
</feature>
<evidence type="ECO:0000256" key="1">
    <source>
        <dbReference type="SAM" id="MobiDB-lite"/>
    </source>
</evidence>
<evidence type="ECO:0000313" key="2">
    <source>
        <dbReference type="EMBL" id="KAL0158325.1"/>
    </source>
</evidence>
<feature type="non-terminal residue" evidence="2">
    <location>
        <position position="1"/>
    </location>
</feature>
<gene>
    <name evidence="2" type="ORF">M9458_046401</name>
</gene>
<feature type="region of interest" description="Disordered" evidence="1">
    <location>
        <begin position="96"/>
        <end position="119"/>
    </location>
</feature>
<protein>
    <submittedName>
        <fullName evidence="2">Uncharacterized protein</fullName>
    </submittedName>
</protein>
<feature type="non-terminal residue" evidence="2">
    <location>
        <position position="149"/>
    </location>
</feature>
<dbReference type="AlphaFoldDB" id="A0ABD0NAI7"/>
<proteinExistence type="predicted"/>
<reference evidence="2 3" key="1">
    <citation type="submission" date="2024-05" db="EMBL/GenBank/DDBJ databases">
        <title>Genome sequencing and assembly of Indian major carp, Cirrhinus mrigala (Hamilton, 1822).</title>
        <authorList>
            <person name="Mohindra V."/>
            <person name="Chowdhury L.M."/>
            <person name="Lal K."/>
            <person name="Jena J.K."/>
        </authorList>
    </citation>
    <scope>NUCLEOTIDE SEQUENCE [LARGE SCALE GENOMIC DNA]</scope>
    <source>
        <strain evidence="2">CM1030</strain>
        <tissue evidence="2">Blood</tissue>
    </source>
</reference>
<organism evidence="2 3">
    <name type="scientific">Cirrhinus mrigala</name>
    <name type="common">Mrigala</name>
    <dbReference type="NCBI Taxonomy" id="683832"/>
    <lineage>
        <taxon>Eukaryota</taxon>
        <taxon>Metazoa</taxon>
        <taxon>Chordata</taxon>
        <taxon>Craniata</taxon>
        <taxon>Vertebrata</taxon>
        <taxon>Euteleostomi</taxon>
        <taxon>Actinopterygii</taxon>
        <taxon>Neopterygii</taxon>
        <taxon>Teleostei</taxon>
        <taxon>Ostariophysi</taxon>
        <taxon>Cypriniformes</taxon>
        <taxon>Cyprinidae</taxon>
        <taxon>Labeoninae</taxon>
        <taxon>Labeonini</taxon>
        <taxon>Cirrhinus</taxon>
    </lineage>
</organism>
<evidence type="ECO:0000313" key="3">
    <source>
        <dbReference type="Proteomes" id="UP001529510"/>
    </source>
</evidence>
<dbReference type="EMBL" id="JAMKFB020000023">
    <property type="protein sequence ID" value="KAL0158325.1"/>
    <property type="molecule type" value="Genomic_DNA"/>
</dbReference>
<accession>A0ABD0NAI7</accession>